<evidence type="ECO:0000256" key="1">
    <source>
        <dbReference type="SAM" id="SignalP"/>
    </source>
</evidence>
<gene>
    <name evidence="2" type="ORF">ACFPN9_18935</name>
</gene>
<sequence length="115" mass="12162">MTIHRLVLAGLLALPTGLLPASLPALAQSAKPPAQITVTNMRSVPLTLFEIATGGDQPRLVGKIAKPLAPGKSIAVKLNKPAGCSYFVLARFDDAVESDAEDMNLCKDKVIRLTE</sequence>
<proteinExistence type="predicted"/>
<evidence type="ECO:0000313" key="2">
    <source>
        <dbReference type="EMBL" id="MFC5507320.1"/>
    </source>
</evidence>
<accession>A0ABW0P3S0</accession>
<reference evidence="3" key="1">
    <citation type="journal article" date="2019" name="Int. J. Syst. Evol. Microbiol.">
        <title>The Global Catalogue of Microorganisms (GCM) 10K type strain sequencing project: providing services to taxonomists for standard genome sequencing and annotation.</title>
        <authorList>
            <consortium name="The Broad Institute Genomics Platform"/>
            <consortium name="The Broad Institute Genome Sequencing Center for Infectious Disease"/>
            <person name="Wu L."/>
            <person name="Ma J."/>
        </authorList>
    </citation>
    <scope>NUCLEOTIDE SEQUENCE [LARGE SCALE GENOMIC DNA]</scope>
    <source>
        <strain evidence="3">CCUG 43117</strain>
    </source>
</reference>
<dbReference type="EMBL" id="JBHSLU010000063">
    <property type="protein sequence ID" value="MFC5507320.1"/>
    <property type="molecule type" value="Genomic_DNA"/>
</dbReference>
<feature type="chain" id="PRO_5046871730" evidence="1">
    <location>
        <begin position="28"/>
        <end position="115"/>
    </location>
</feature>
<dbReference type="RefSeq" id="WP_066725196.1">
    <property type="nucleotide sequence ID" value="NZ_JBHSLU010000063.1"/>
</dbReference>
<keyword evidence="3" id="KW-1185">Reference proteome</keyword>
<keyword evidence="1" id="KW-0732">Signal</keyword>
<protein>
    <submittedName>
        <fullName evidence="2">Uncharacterized protein</fullName>
    </submittedName>
</protein>
<feature type="signal peptide" evidence="1">
    <location>
        <begin position="1"/>
        <end position="27"/>
    </location>
</feature>
<evidence type="ECO:0000313" key="3">
    <source>
        <dbReference type="Proteomes" id="UP001596060"/>
    </source>
</evidence>
<name>A0ABW0P3S0_9HYPH</name>
<comment type="caution">
    <text evidence="2">The sequence shown here is derived from an EMBL/GenBank/DDBJ whole genome shotgun (WGS) entry which is preliminary data.</text>
</comment>
<dbReference type="Proteomes" id="UP001596060">
    <property type="component" value="Unassembled WGS sequence"/>
</dbReference>
<organism evidence="2 3">
    <name type="scientific">Bosea massiliensis</name>
    <dbReference type="NCBI Taxonomy" id="151419"/>
    <lineage>
        <taxon>Bacteria</taxon>
        <taxon>Pseudomonadati</taxon>
        <taxon>Pseudomonadota</taxon>
        <taxon>Alphaproteobacteria</taxon>
        <taxon>Hyphomicrobiales</taxon>
        <taxon>Boseaceae</taxon>
        <taxon>Bosea</taxon>
    </lineage>
</organism>